<protein>
    <submittedName>
        <fullName evidence="3">Uncharacterized protein</fullName>
    </submittedName>
</protein>
<organism evidence="3 4">
    <name type="scientific">Abeliophyllum distichum</name>
    <dbReference type="NCBI Taxonomy" id="126358"/>
    <lineage>
        <taxon>Eukaryota</taxon>
        <taxon>Viridiplantae</taxon>
        <taxon>Streptophyta</taxon>
        <taxon>Embryophyta</taxon>
        <taxon>Tracheophyta</taxon>
        <taxon>Spermatophyta</taxon>
        <taxon>Magnoliopsida</taxon>
        <taxon>eudicotyledons</taxon>
        <taxon>Gunneridae</taxon>
        <taxon>Pentapetalae</taxon>
        <taxon>asterids</taxon>
        <taxon>lamiids</taxon>
        <taxon>Lamiales</taxon>
        <taxon>Oleaceae</taxon>
        <taxon>Forsythieae</taxon>
        <taxon>Abeliophyllum</taxon>
    </lineage>
</organism>
<sequence length="452" mass="51356">MVVVRTLECSCTVVRDFTDFCFHSYFSYMDELSEEVHEDEKPIDIKLSMLPSCLLVSVLAIPVDVPLIFAVALWKSPYMLFTGWKRLLEDLIGRKGPFLETVCVPFAGLAILLWPLAVVGAVMAAFFSSFFLGLYGGVVVYQEDSLRMGLAYIVAVISLFDEYANDLLYLREGSCFPRPRYRRSMSPSDGLERRKSLDRKVGREGSRNSKLVSEGSRTLKQVIQQYTAMQVWDWLFKSCEINGKILLREGLINAKDIEECILKGNCKKLGIKLPAWSILQCLLASAKSGCSGLLISDDLELTWTNRPRDKVFDWFIGPLLTMKEQIRGLQLEENEEICLKRLIMACKNDRPEEWDDMGFPSSDNVRRAQLQAVIRRLQGIVGSMSRIPTFRRRFKNLLKLLYIEAFQTGLLVDHPAGLSNAGLDSRFNQRGNRKDKDTEDSNQIADDILNAV</sequence>
<feature type="region of interest" description="Disordered" evidence="1">
    <location>
        <begin position="181"/>
        <end position="208"/>
    </location>
</feature>
<feature type="compositionally biased region" description="Basic and acidic residues" evidence="1">
    <location>
        <begin position="190"/>
        <end position="207"/>
    </location>
</feature>
<keyword evidence="2" id="KW-0812">Transmembrane</keyword>
<dbReference type="AlphaFoldDB" id="A0ABD1PM04"/>
<evidence type="ECO:0000313" key="4">
    <source>
        <dbReference type="Proteomes" id="UP001604336"/>
    </source>
</evidence>
<dbReference type="InterPro" id="IPR040229">
    <property type="entry name" value="At3g27390-like"/>
</dbReference>
<comment type="caution">
    <text evidence="3">The sequence shown here is derived from an EMBL/GenBank/DDBJ whole genome shotgun (WGS) entry which is preliminary data.</text>
</comment>
<evidence type="ECO:0000256" key="2">
    <source>
        <dbReference type="SAM" id="Phobius"/>
    </source>
</evidence>
<gene>
    <name evidence="3" type="ORF">Adt_40792</name>
</gene>
<proteinExistence type="predicted"/>
<feature type="transmembrane region" description="Helical" evidence="2">
    <location>
        <begin position="54"/>
        <end position="76"/>
    </location>
</feature>
<evidence type="ECO:0000256" key="1">
    <source>
        <dbReference type="SAM" id="MobiDB-lite"/>
    </source>
</evidence>
<accession>A0ABD1PM04</accession>
<dbReference type="PANTHER" id="PTHR31133:SF2">
    <property type="entry name" value="EXPRESSED PROTEIN"/>
    <property type="match status" value="1"/>
</dbReference>
<keyword evidence="4" id="KW-1185">Reference proteome</keyword>
<feature type="transmembrane region" description="Helical" evidence="2">
    <location>
        <begin position="122"/>
        <end position="141"/>
    </location>
</feature>
<name>A0ABD1PM04_9LAMI</name>
<keyword evidence="2" id="KW-0472">Membrane</keyword>
<evidence type="ECO:0000313" key="3">
    <source>
        <dbReference type="EMBL" id="KAL2464941.1"/>
    </source>
</evidence>
<reference evidence="4" key="1">
    <citation type="submission" date="2024-07" db="EMBL/GenBank/DDBJ databases">
        <title>Two chromosome-level genome assemblies of Korean endemic species Abeliophyllum distichum and Forsythia ovata (Oleaceae).</title>
        <authorList>
            <person name="Jang H."/>
        </authorList>
    </citation>
    <scope>NUCLEOTIDE SEQUENCE [LARGE SCALE GENOMIC DNA]</scope>
</reference>
<dbReference type="PANTHER" id="PTHR31133">
    <property type="entry name" value="MEMBRANE PROTEIN"/>
    <property type="match status" value="1"/>
</dbReference>
<dbReference type="Proteomes" id="UP001604336">
    <property type="component" value="Unassembled WGS sequence"/>
</dbReference>
<dbReference type="EMBL" id="JBFOLK010000013">
    <property type="protein sequence ID" value="KAL2464941.1"/>
    <property type="molecule type" value="Genomic_DNA"/>
</dbReference>
<keyword evidence="2" id="KW-1133">Transmembrane helix</keyword>